<evidence type="ECO:0000313" key="2">
    <source>
        <dbReference type="EMBL" id="CAA6813794.1"/>
    </source>
</evidence>
<sequence length="119" mass="13223">MVKKIFIYTLLLSIIASLITLNYGINHVISLNVALFTSAFVLITSVLSYSKLLNNIEVNQHLSKFQIVLKSLKSILKIIAYVAFAFGFLLLKKYALLVILPYIIGILLSIIVVVVGINL</sequence>
<evidence type="ECO:0000256" key="1">
    <source>
        <dbReference type="SAM" id="Phobius"/>
    </source>
</evidence>
<feature type="transmembrane region" description="Helical" evidence="1">
    <location>
        <begin position="5"/>
        <end position="25"/>
    </location>
</feature>
<accession>A0A6S6TFG5</accession>
<dbReference type="AlphaFoldDB" id="A0A6S6TFG5"/>
<keyword evidence="1" id="KW-0472">Membrane</keyword>
<reference evidence="2" key="1">
    <citation type="submission" date="2020-01" db="EMBL/GenBank/DDBJ databases">
        <authorList>
            <person name="Meier V. D."/>
            <person name="Meier V D."/>
        </authorList>
    </citation>
    <scope>NUCLEOTIDE SEQUENCE</scope>
    <source>
        <strain evidence="2">HLG_WM_MAG_12</strain>
    </source>
</reference>
<gene>
    <name evidence="2" type="ORF">HELGO_WM23509</name>
</gene>
<feature type="transmembrane region" description="Helical" evidence="1">
    <location>
        <begin position="97"/>
        <end position="117"/>
    </location>
</feature>
<keyword evidence="1" id="KW-0812">Transmembrane</keyword>
<name>A0A6S6TFG5_9BACT</name>
<keyword evidence="1" id="KW-1133">Transmembrane helix</keyword>
<dbReference type="EMBL" id="CACVAW010000058">
    <property type="protein sequence ID" value="CAA6813794.1"/>
    <property type="molecule type" value="Genomic_DNA"/>
</dbReference>
<organism evidence="2">
    <name type="scientific">uncultured Campylobacterales bacterium</name>
    <dbReference type="NCBI Taxonomy" id="352960"/>
    <lineage>
        <taxon>Bacteria</taxon>
        <taxon>Pseudomonadati</taxon>
        <taxon>Campylobacterota</taxon>
        <taxon>Epsilonproteobacteria</taxon>
        <taxon>Campylobacterales</taxon>
        <taxon>environmental samples</taxon>
    </lineage>
</organism>
<protein>
    <submittedName>
        <fullName evidence="2">Uncharacterized protein</fullName>
    </submittedName>
</protein>
<feature type="transmembrane region" description="Helical" evidence="1">
    <location>
        <begin position="31"/>
        <end position="53"/>
    </location>
</feature>
<feature type="transmembrane region" description="Helical" evidence="1">
    <location>
        <begin position="74"/>
        <end position="91"/>
    </location>
</feature>
<proteinExistence type="predicted"/>